<feature type="transmembrane region" description="Helical" evidence="1">
    <location>
        <begin position="20"/>
        <end position="43"/>
    </location>
</feature>
<comment type="caution">
    <text evidence="2">The sequence shown here is derived from an EMBL/GenBank/DDBJ whole genome shotgun (WGS) entry which is preliminary data.</text>
</comment>
<sequence length="512" mass="59551">MKLPALHTLTHWIRRINKDFCFVAAVYMCVYIYAVTAIPELIIPPISTDPFSFDIIASIIKAQGLLLEGMPAYFFTPFYAYFTYIIKLFTGIDRILFFRVLIFVQMSCFLVSTYFFRQLIYLIFNSKAIARIGLYLYAFFPPFIFYAVIPVKDTLTLSCIVLCLYSFFQYRNNPKISYVIGCGVFMSIAINLRASFAVMLPVCLYGVYKSPHKWRDGAVLIISSMLFILPFTARNYFVADEPVMLSCVGGIHYYIGNYGGAKGTYIRQKEIRSSAFGHYFDAKKAAETNTRTELSDVEMNSYWKEKTRTEIRMDKFRWYKLMLTKLFLFVNDQEISNNFNLSFFQETYIPFKLLSYPYTFGILFIFGILGFVFTSFRFKKVVVVSIILISAASLQIFIASRYRLPITPFLLIGMISCINSVREGKLKFSYKSGVVILILALVTYYPCFGSDNVFIRGAKKKHQYSESMMKRLEKEGRENFNTYIENRKKQYVKEYTPQRLLDAPDFSQFQLQ</sequence>
<evidence type="ECO:0000313" key="3">
    <source>
        <dbReference type="Proteomes" id="UP000266426"/>
    </source>
</evidence>
<feature type="transmembrane region" description="Helical" evidence="1">
    <location>
        <begin position="96"/>
        <end position="116"/>
    </location>
</feature>
<feature type="transmembrane region" description="Helical" evidence="1">
    <location>
        <begin position="428"/>
        <end position="446"/>
    </location>
</feature>
<protein>
    <submittedName>
        <fullName evidence="2">Uncharacterized protein</fullName>
    </submittedName>
</protein>
<dbReference type="EMBL" id="QZJZ01000059">
    <property type="protein sequence ID" value="RJP58893.1"/>
    <property type="molecule type" value="Genomic_DNA"/>
</dbReference>
<proteinExistence type="predicted"/>
<feature type="transmembrane region" description="Helical" evidence="1">
    <location>
        <begin position="356"/>
        <end position="374"/>
    </location>
</feature>
<keyword evidence="1" id="KW-0472">Membrane</keyword>
<feature type="transmembrane region" description="Helical" evidence="1">
    <location>
        <begin position="154"/>
        <end position="170"/>
    </location>
</feature>
<keyword evidence="1" id="KW-1133">Transmembrane helix</keyword>
<organism evidence="2 3">
    <name type="scientific">Candidatus Auribacter fodinae</name>
    <dbReference type="NCBI Taxonomy" id="2093366"/>
    <lineage>
        <taxon>Bacteria</taxon>
        <taxon>Pseudomonadati</taxon>
        <taxon>Candidatus Auribacterota</taxon>
        <taxon>Candidatus Auribacteria</taxon>
        <taxon>Candidatus Auribacterales</taxon>
        <taxon>Candidatus Auribacteraceae</taxon>
        <taxon>Candidatus Auribacter</taxon>
    </lineage>
</organism>
<feature type="transmembrane region" description="Helical" evidence="1">
    <location>
        <begin position="217"/>
        <end position="237"/>
    </location>
</feature>
<keyword evidence="1" id="KW-0812">Transmembrane</keyword>
<evidence type="ECO:0000313" key="2">
    <source>
        <dbReference type="EMBL" id="RJP58893.1"/>
    </source>
</evidence>
<dbReference type="Proteomes" id="UP000266426">
    <property type="component" value="Unassembled WGS sequence"/>
</dbReference>
<feature type="transmembrane region" description="Helical" evidence="1">
    <location>
        <begin position="72"/>
        <end position="89"/>
    </location>
</feature>
<dbReference type="AlphaFoldDB" id="A0A3A4R2N1"/>
<evidence type="ECO:0000256" key="1">
    <source>
        <dbReference type="SAM" id="Phobius"/>
    </source>
</evidence>
<gene>
    <name evidence="2" type="ORF">C4541_07185</name>
</gene>
<name>A0A3A4R2N1_9BACT</name>
<reference evidence="2 3" key="1">
    <citation type="journal article" date="2017" name="ISME J.">
        <title>Energy and carbon metabolisms in a deep terrestrial subsurface fluid microbial community.</title>
        <authorList>
            <person name="Momper L."/>
            <person name="Jungbluth S.P."/>
            <person name="Lee M.D."/>
            <person name="Amend J.P."/>
        </authorList>
    </citation>
    <scope>NUCLEOTIDE SEQUENCE [LARGE SCALE GENOMIC DNA]</scope>
    <source>
        <strain evidence="2">SURF_26</strain>
    </source>
</reference>
<accession>A0A3A4R2N1</accession>
<feature type="transmembrane region" description="Helical" evidence="1">
    <location>
        <begin position="381"/>
        <end position="398"/>
    </location>
</feature>
<feature type="transmembrane region" description="Helical" evidence="1">
    <location>
        <begin position="176"/>
        <end position="205"/>
    </location>
</feature>